<evidence type="ECO:0000259" key="6">
    <source>
        <dbReference type="Pfam" id="PF05670"/>
    </source>
</evidence>
<dbReference type="GO" id="GO:1990112">
    <property type="term" value="C:RQC complex"/>
    <property type="evidence" value="ECO:0007669"/>
    <property type="project" value="TreeGrafter"/>
</dbReference>
<keyword evidence="3 5" id="KW-0694">RNA-binding</keyword>
<protein>
    <recommendedName>
        <fullName evidence="5">Rqc2 homolog RqcH</fullName>
        <shortName evidence="5">RqcH</shortName>
    </recommendedName>
</protein>
<keyword evidence="2 5" id="KW-0699">rRNA-binding</keyword>
<feature type="domain" description="NFACT RNA-binding" evidence="6">
    <location>
        <begin position="470"/>
        <end position="559"/>
    </location>
</feature>
<dbReference type="FunFam" id="2.30.310.10:FF:000004">
    <property type="entry name" value="Fibronectin-binding protein A"/>
    <property type="match status" value="1"/>
</dbReference>
<dbReference type="InterPro" id="IPR008532">
    <property type="entry name" value="NFACT_RNA-bd"/>
</dbReference>
<dbReference type="Proteomes" id="UP000004099">
    <property type="component" value="Unassembled WGS sequence"/>
</dbReference>
<evidence type="ECO:0000256" key="5">
    <source>
        <dbReference type="HAMAP-Rule" id="MF_00844"/>
    </source>
</evidence>
<gene>
    <name evidence="7" type="primary">FbpA</name>
    <name evidence="5" type="synonym">rqcH</name>
    <name evidence="7" type="ORF">HMPREF0542_10570</name>
</gene>
<dbReference type="AlphaFoldDB" id="E7FNU3"/>
<evidence type="ECO:0000313" key="7">
    <source>
        <dbReference type="EMBL" id="EFZ35346.1"/>
    </source>
</evidence>
<dbReference type="Gene3D" id="3.40.970.40">
    <property type="entry name" value="fibrinogen binding protein from staphylococcus aureus domain like"/>
    <property type="match status" value="1"/>
</dbReference>
<organism evidence="7 8">
    <name type="scientific">Ligilactobacillus ruminis ATCC 25644</name>
    <dbReference type="NCBI Taxonomy" id="525362"/>
    <lineage>
        <taxon>Bacteria</taxon>
        <taxon>Bacillati</taxon>
        <taxon>Bacillota</taxon>
        <taxon>Bacilli</taxon>
        <taxon>Lactobacillales</taxon>
        <taxon>Lactobacillaceae</taxon>
        <taxon>Ligilactobacillus</taxon>
    </lineage>
</organism>
<dbReference type="Gene3D" id="2.30.310.10">
    <property type="entry name" value="ibrinogen binding protein from staphylococcus aureus domain"/>
    <property type="match status" value="1"/>
</dbReference>
<evidence type="ECO:0000256" key="2">
    <source>
        <dbReference type="ARBA" id="ARBA00022730"/>
    </source>
</evidence>
<dbReference type="GO" id="GO:0000049">
    <property type="term" value="F:tRNA binding"/>
    <property type="evidence" value="ECO:0007669"/>
    <property type="project" value="UniProtKB-UniRule"/>
</dbReference>
<reference evidence="7 8" key="1">
    <citation type="submission" date="2011-01" db="EMBL/GenBank/DDBJ databases">
        <authorList>
            <person name="Muzny D."/>
            <person name="Qin X."/>
            <person name="Buhay C."/>
            <person name="Dugan-Rocha S."/>
            <person name="Ding Y."/>
            <person name="Chen G."/>
            <person name="Hawes A."/>
            <person name="Holder M."/>
            <person name="Jhangiani S."/>
            <person name="Johnson A."/>
            <person name="Khan Z."/>
            <person name="Li Z."/>
            <person name="Liu W."/>
            <person name="Liu X."/>
            <person name="Perez L."/>
            <person name="Shen H."/>
            <person name="Wang Q."/>
            <person name="Watt J."/>
            <person name="Xi L."/>
            <person name="Xin Y."/>
            <person name="Zhou J."/>
            <person name="Deng J."/>
            <person name="Jiang H."/>
            <person name="Liu Y."/>
            <person name="Qu J."/>
            <person name="Song X.-Z."/>
            <person name="Zhang L."/>
            <person name="Villasana D."/>
            <person name="Johnson A."/>
            <person name="Liu J."/>
            <person name="Liyanage D."/>
            <person name="Lorensuhewa L."/>
            <person name="Robinson T."/>
            <person name="Song A."/>
            <person name="Song B.-B."/>
            <person name="Dinh H."/>
            <person name="Thornton R."/>
            <person name="Coyle M."/>
            <person name="Francisco L."/>
            <person name="Jackson L."/>
            <person name="Javaid M."/>
            <person name="Korchina V."/>
            <person name="Kovar C."/>
            <person name="Mata R."/>
            <person name="Mathew T."/>
            <person name="Ngo R."/>
            <person name="Nguyen L."/>
            <person name="Nguyen N."/>
            <person name="Okwuonu G."/>
            <person name="Ongeri F."/>
            <person name="Pham C."/>
            <person name="Simmons D."/>
            <person name="Wilczek-Boney K."/>
            <person name="Hale W."/>
            <person name="Jakkamsetti A."/>
            <person name="Pham P."/>
            <person name="Ruth R."/>
            <person name="San Lucas F."/>
            <person name="Warren J."/>
            <person name="Zhang J."/>
            <person name="Zhao Z."/>
            <person name="Zhou C."/>
            <person name="Zhu D."/>
            <person name="Lee S."/>
            <person name="Bess C."/>
            <person name="Blankenburg K."/>
            <person name="Forbes L."/>
            <person name="Fu Q."/>
            <person name="Gubbala S."/>
            <person name="Hirani K."/>
            <person name="Jayaseelan J.C."/>
            <person name="Lara F."/>
            <person name="Munidasa M."/>
            <person name="Palculict T."/>
            <person name="Patil S."/>
            <person name="Pu L.-L."/>
            <person name="Saada N."/>
            <person name="Tang L."/>
            <person name="Weissenberger G."/>
            <person name="Zhu Y."/>
            <person name="Hemphill L."/>
            <person name="Shang Y."/>
            <person name="Youmans B."/>
            <person name="Ayvaz T."/>
            <person name="Ross M."/>
            <person name="Santibanez J."/>
            <person name="Aqrawi P."/>
            <person name="Gross S."/>
            <person name="Joshi V."/>
            <person name="Fowler G."/>
            <person name="Nazareth L."/>
            <person name="Reid J."/>
            <person name="Worley K."/>
            <person name="Petrosino J."/>
            <person name="Highlander S."/>
            <person name="Gibbs R."/>
        </authorList>
    </citation>
    <scope>NUCLEOTIDE SEQUENCE [LARGE SCALE GENOMIC DNA]</scope>
    <source>
        <strain evidence="7 8">ATCC 25644</strain>
    </source>
</reference>
<dbReference type="PANTHER" id="PTHR15239:SF6">
    <property type="entry name" value="RIBOSOME QUALITY CONTROL COMPLEX SUBUNIT NEMF"/>
    <property type="match status" value="1"/>
</dbReference>
<dbReference type="PANTHER" id="PTHR15239">
    <property type="entry name" value="NUCLEAR EXPORT MEDIATOR FACTOR NEMF"/>
    <property type="match status" value="1"/>
</dbReference>
<dbReference type="InterPro" id="IPR051608">
    <property type="entry name" value="RQC_Subunit_NEMF"/>
</dbReference>
<name>E7FNU3_9LACO</name>
<evidence type="ECO:0000256" key="1">
    <source>
        <dbReference type="ARBA" id="ARBA00022555"/>
    </source>
</evidence>
<dbReference type="HOGENOM" id="CLU_022481_2_1_9"/>
<sequence length="589" mass="67627">MTFFLPYLAKKVRILRNAFKEECEMAFDGLFTRAMVKELADCLVGGRVAKISAPYQNEVILTIRNQRKNYPLLLSAHPTYARTQITEIPYSNPQTPTNFTMVLRKYLESAKLSFVEQFENDRVINFGFVTRNELGDKLPLLLSLEIMGRYSNLILVDQETGKIIDTVKHVSMDQNRYRTLLPQATYRLPPSQGKINPFKDESKAYLELLRKFPNREVLAKNIVKTYQGFSRESALILADRLHETKELDDAFAAFLSETDNPHPTILETDKGLDFTCFKASSEHVVTFETLSLMIDAYYREKATRDRVMSQGSKLIHVIKNDLSRNRKKLVKLEKELKATENADEYRIKGELLTTYLYQINRGMTEVMLNNYYDHEKPVKISLSNQLSPSANAQKYFKRYQKLKNAVSFVTRQIDLTKKEIDYLETIQAQIELAEPKDLQDIELELEKGGYLETKNKAKKKPRQAKSKPETFIASDGTEISVGKNNYQNDRLTLKTAKKDYYWLHVKNVPGSHVIVNSDSPSDETLTEAAIIAAYYSKSRASANVAVDFVQVKKIRKPNGAKPGFVIYEGQKTLYVTPDKELIEKLKHAK</sequence>
<evidence type="ECO:0000256" key="4">
    <source>
        <dbReference type="ARBA" id="ARBA00022917"/>
    </source>
</evidence>
<feature type="coiled-coil region" evidence="5">
    <location>
        <begin position="315"/>
        <end position="342"/>
    </location>
</feature>
<dbReference type="GO" id="GO:0043023">
    <property type="term" value="F:ribosomal large subunit binding"/>
    <property type="evidence" value="ECO:0007669"/>
    <property type="project" value="UniProtKB-UniRule"/>
</dbReference>
<dbReference type="InterPro" id="IPR043682">
    <property type="entry name" value="RqcH_bacterial"/>
</dbReference>
<evidence type="ECO:0000256" key="3">
    <source>
        <dbReference type="ARBA" id="ARBA00022884"/>
    </source>
</evidence>
<keyword evidence="1 5" id="KW-0820">tRNA-binding</keyword>
<dbReference type="EMBL" id="ACGS02000024">
    <property type="protein sequence ID" value="EFZ35346.1"/>
    <property type="molecule type" value="Genomic_DNA"/>
</dbReference>
<dbReference type="Pfam" id="PF05833">
    <property type="entry name" value="NFACT_N"/>
    <property type="match status" value="1"/>
</dbReference>
<dbReference type="GO" id="GO:0019843">
    <property type="term" value="F:rRNA binding"/>
    <property type="evidence" value="ECO:0007669"/>
    <property type="project" value="UniProtKB-UniRule"/>
</dbReference>
<accession>E7FNU3</accession>
<dbReference type="HAMAP" id="MF_00844_B">
    <property type="entry name" value="RqcH_B"/>
    <property type="match status" value="1"/>
</dbReference>
<keyword evidence="5" id="KW-0175">Coiled coil</keyword>
<comment type="subunit">
    <text evidence="5">Associates with stalled 50S ribosomal subunits. Binds to RqcP.</text>
</comment>
<evidence type="ECO:0000313" key="8">
    <source>
        <dbReference type="Proteomes" id="UP000004099"/>
    </source>
</evidence>
<comment type="function">
    <text evidence="5">Key component of the ribosome quality control system (RQC), a ribosome-associated complex that mediates the extraction of incompletely synthesized nascent chains from stalled ribosomes and their subsequent degradation. RqcH recruits Ala-charged tRNA, and with RqcP directs the elongation of stalled nascent chains on 50S ribosomal subunits, leading to non-templated C-terminal alanine extensions (Ala tail). The Ala tail promotes nascent chain degradation. May add between 1 and at least 8 Ala residues. Binds to stalled 50S ribosomal subunits.</text>
</comment>
<dbReference type="Pfam" id="PF05670">
    <property type="entry name" value="NFACT-R_1"/>
    <property type="match status" value="1"/>
</dbReference>
<dbReference type="GO" id="GO:0072344">
    <property type="term" value="P:rescue of stalled ribosome"/>
    <property type="evidence" value="ECO:0007669"/>
    <property type="project" value="UniProtKB-UniRule"/>
</dbReference>
<keyword evidence="4 5" id="KW-0648">Protein biosynthesis</keyword>
<comment type="similarity">
    <text evidence="5">Belongs to the NEMF family.</text>
</comment>
<comment type="caution">
    <text evidence="7">The sequence shown here is derived from an EMBL/GenBank/DDBJ whole genome shotgun (WGS) entry which is preliminary data.</text>
</comment>
<proteinExistence type="inferred from homology"/>